<evidence type="ECO:0000313" key="3">
    <source>
        <dbReference type="Proteomes" id="UP000636709"/>
    </source>
</evidence>
<dbReference type="PANTHER" id="PTHR33115">
    <property type="entry name" value="ARM REPEAT SUPERFAMILY PROTEIN"/>
    <property type="match status" value="1"/>
</dbReference>
<dbReference type="OrthoDB" id="695882at2759"/>
<sequence length="115" mass="12912">MASSSSAVERTEADVLAWRPEVRLINDTAVIADTLRKLVTVFAYLSLTWSTVVLLGGFVSNLKLIDFWFLTAISALFAVKSPKYQASESWEDFRQHKNNTMAMARVSVELERAIV</sequence>
<reference evidence="2" key="1">
    <citation type="submission" date="2020-07" db="EMBL/GenBank/DDBJ databases">
        <title>Genome sequence and genetic diversity analysis of an under-domesticated orphan crop, white fonio (Digitaria exilis).</title>
        <authorList>
            <person name="Bennetzen J.L."/>
            <person name="Chen S."/>
            <person name="Ma X."/>
            <person name="Wang X."/>
            <person name="Yssel A.E.J."/>
            <person name="Chaluvadi S.R."/>
            <person name="Johnson M."/>
            <person name="Gangashetty P."/>
            <person name="Hamidou F."/>
            <person name="Sanogo M.D."/>
            <person name="Zwaenepoel A."/>
            <person name="Wallace J."/>
            <person name="Van De Peer Y."/>
            <person name="Van Deynze A."/>
        </authorList>
    </citation>
    <scope>NUCLEOTIDE SEQUENCE</scope>
    <source>
        <tissue evidence="2">Leaves</tissue>
    </source>
</reference>
<accession>A0A835A5J0</accession>
<organism evidence="2 3">
    <name type="scientific">Digitaria exilis</name>
    <dbReference type="NCBI Taxonomy" id="1010633"/>
    <lineage>
        <taxon>Eukaryota</taxon>
        <taxon>Viridiplantae</taxon>
        <taxon>Streptophyta</taxon>
        <taxon>Embryophyta</taxon>
        <taxon>Tracheophyta</taxon>
        <taxon>Spermatophyta</taxon>
        <taxon>Magnoliopsida</taxon>
        <taxon>Liliopsida</taxon>
        <taxon>Poales</taxon>
        <taxon>Poaceae</taxon>
        <taxon>PACMAD clade</taxon>
        <taxon>Panicoideae</taxon>
        <taxon>Panicodae</taxon>
        <taxon>Paniceae</taxon>
        <taxon>Anthephorinae</taxon>
        <taxon>Digitaria</taxon>
    </lineage>
</organism>
<keyword evidence="1" id="KW-1133">Transmembrane helix</keyword>
<dbReference type="AlphaFoldDB" id="A0A835A5J0"/>
<keyword evidence="1" id="KW-0472">Membrane</keyword>
<dbReference type="Proteomes" id="UP000636709">
    <property type="component" value="Unassembled WGS sequence"/>
</dbReference>
<keyword evidence="1" id="KW-0812">Transmembrane</keyword>
<keyword evidence="3" id="KW-1185">Reference proteome</keyword>
<feature type="transmembrane region" description="Helical" evidence="1">
    <location>
        <begin position="38"/>
        <end position="58"/>
    </location>
</feature>
<name>A0A835A5J0_9POAL</name>
<dbReference type="PANTHER" id="PTHR33115:SF56">
    <property type="entry name" value="OS05G0239400 PROTEIN"/>
    <property type="match status" value="1"/>
</dbReference>
<dbReference type="EMBL" id="JACEFO010002582">
    <property type="protein sequence ID" value="KAF8655778.1"/>
    <property type="molecule type" value="Genomic_DNA"/>
</dbReference>
<comment type="caution">
    <text evidence="2">The sequence shown here is derived from an EMBL/GenBank/DDBJ whole genome shotgun (WGS) entry which is preliminary data.</text>
</comment>
<evidence type="ECO:0000256" key="1">
    <source>
        <dbReference type="SAM" id="Phobius"/>
    </source>
</evidence>
<dbReference type="Gramene" id="Dexi3A01G0036100.1">
    <property type="protein sequence ID" value="Dexi3A01G0036100.1:cds"/>
    <property type="gene ID" value="Dexi3A01G0036100"/>
</dbReference>
<proteinExistence type="predicted"/>
<gene>
    <name evidence="2" type="ORF">HU200_060939</name>
</gene>
<evidence type="ECO:0000313" key="2">
    <source>
        <dbReference type="EMBL" id="KAF8655778.1"/>
    </source>
</evidence>
<protein>
    <submittedName>
        <fullName evidence="2">Uncharacterized protein</fullName>
    </submittedName>
</protein>